<evidence type="ECO:0000313" key="13">
    <source>
        <dbReference type="EMBL" id="GJN92186.1"/>
    </source>
</evidence>
<evidence type="ECO:0000256" key="7">
    <source>
        <dbReference type="ARBA" id="ARBA00022932"/>
    </source>
</evidence>
<dbReference type="Pfam" id="PF18018">
    <property type="entry name" value="DNA_pol_D_N"/>
    <property type="match status" value="1"/>
</dbReference>
<evidence type="ECO:0000256" key="5">
    <source>
        <dbReference type="ARBA" id="ARBA00022695"/>
    </source>
</evidence>
<evidence type="ECO:0000256" key="1">
    <source>
        <dbReference type="ARBA" id="ARBA00004123"/>
    </source>
</evidence>
<dbReference type="EMBL" id="BQKY01000010">
    <property type="protein sequence ID" value="GJN92186.1"/>
    <property type="molecule type" value="Genomic_DNA"/>
</dbReference>
<feature type="domain" description="DNA polymerase delta subunit OB-fold" evidence="12">
    <location>
        <begin position="34"/>
        <end position="173"/>
    </location>
</feature>
<evidence type="ECO:0000259" key="11">
    <source>
        <dbReference type="Pfam" id="PF04042"/>
    </source>
</evidence>
<dbReference type="InterPro" id="IPR024826">
    <property type="entry name" value="DNA_pol_delta/II_ssu"/>
</dbReference>
<dbReference type="InterPro" id="IPR040663">
    <property type="entry name" value="DNA_pol_D_N"/>
</dbReference>
<evidence type="ECO:0000313" key="14">
    <source>
        <dbReference type="Proteomes" id="UP001342314"/>
    </source>
</evidence>
<protein>
    <recommendedName>
        <fullName evidence="3">DNA-directed DNA polymerase</fullName>
        <ecNumber evidence="3">2.7.7.7</ecNumber>
    </recommendedName>
</protein>
<dbReference type="Proteomes" id="UP001342314">
    <property type="component" value="Unassembled WGS sequence"/>
</dbReference>
<dbReference type="Gene3D" id="3.60.21.50">
    <property type="match status" value="1"/>
</dbReference>
<keyword evidence="8" id="KW-0539">Nucleus</keyword>
<dbReference type="GO" id="GO:0006281">
    <property type="term" value="P:DNA repair"/>
    <property type="evidence" value="ECO:0007669"/>
    <property type="project" value="UniProtKB-ARBA"/>
</dbReference>
<dbReference type="GO" id="GO:0006273">
    <property type="term" value="P:lagging strand elongation"/>
    <property type="evidence" value="ECO:0007669"/>
    <property type="project" value="UniProtKB-ARBA"/>
</dbReference>
<comment type="caution">
    <text evidence="13">The sequence shown here is derived from an EMBL/GenBank/DDBJ whole genome shotgun (WGS) entry which is preliminary data.</text>
</comment>
<dbReference type="Gene3D" id="2.40.50.430">
    <property type="match status" value="1"/>
</dbReference>
<accession>A0AAV5GRQ2</accession>
<dbReference type="CDD" id="cd07387">
    <property type="entry name" value="MPP_PolD2_C"/>
    <property type="match status" value="1"/>
</dbReference>
<evidence type="ECO:0000256" key="2">
    <source>
        <dbReference type="ARBA" id="ARBA00006035"/>
    </source>
</evidence>
<dbReference type="PANTHER" id="PTHR10416:SF0">
    <property type="entry name" value="DNA POLYMERASE DELTA SUBUNIT 2"/>
    <property type="match status" value="1"/>
</dbReference>
<name>A0AAV5GRQ2_9BASI</name>
<gene>
    <name evidence="13" type="ORF">Rhopal_005216-T1</name>
</gene>
<dbReference type="InterPro" id="IPR007185">
    <property type="entry name" value="DNA_pol_a/d/e_bsu"/>
</dbReference>
<dbReference type="GO" id="GO:0003887">
    <property type="term" value="F:DNA-directed DNA polymerase activity"/>
    <property type="evidence" value="ECO:0007669"/>
    <property type="project" value="UniProtKB-KW"/>
</dbReference>
<dbReference type="GO" id="GO:0043625">
    <property type="term" value="C:delta DNA polymerase complex"/>
    <property type="evidence" value="ECO:0007669"/>
    <property type="project" value="TreeGrafter"/>
</dbReference>
<feature type="domain" description="DNA polymerase alpha/delta/epsilon subunit B" evidence="11">
    <location>
        <begin position="195"/>
        <end position="411"/>
    </location>
</feature>
<keyword evidence="14" id="KW-1185">Reference proteome</keyword>
<dbReference type="FunFam" id="3.60.21.50:FF:000002">
    <property type="entry name" value="DNA polymerase delta small subunit"/>
    <property type="match status" value="1"/>
</dbReference>
<dbReference type="InterPro" id="IPR041863">
    <property type="entry name" value="PolD2_C"/>
</dbReference>
<evidence type="ECO:0000256" key="8">
    <source>
        <dbReference type="ARBA" id="ARBA00023242"/>
    </source>
</evidence>
<reference evidence="13 14" key="1">
    <citation type="submission" date="2021-12" db="EMBL/GenBank/DDBJ databases">
        <title>High titer production of polyol ester of fatty acids by Rhodotorula paludigena BS15 towards product separation-free biomass refinery.</title>
        <authorList>
            <person name="Mano J."/>
            <person name="Ono H."/>
            <person name="Tanaka T."/>
            <person name="Naito K."/>
            <person name="Sushida H."/>
            <person name="Ike M."/>
            <person name="Tokuyasu K."/>
            <person name="Kitaoka M."/>
        </authorList>
    </citation>
    <scope>NUCLEOTIDE SEQUENCE [LARGE SCALE GENOMIC DNA]</scope>
    <source>
        <strain evidence="13 14">BS15</strain>
    </source>
</reference>
<evidence type="ECO:0000256" key="9">
    <source>
        <dbReference type="ARBA" id="ARBA00049244"/>
    </source>
</evidence>
<comment type="similarity">
    <text evidence="2">Belongs to the DNA polymerase delta/II small subunit family.</text>
</comment>
<dbReference type="GO" id="GO:0003677">
    <property type="term" value="F:DNA binding"/>
    <property type="evidence" value="ECO:0007669"/>
    <property type="project" value="InterPro"/>
</dbReference>
<dbReference type="AlphaFoldDB" id="A0AAV5GRQ2"/>
<evidence type="ECO:0000259" key="12">
    <source>
        <dbReference type="Pfam" id="PF18018"/>
    </source>
</evidence>
<dbReference type="Pfam" id="PF04042">
    <property type="entry name" value="DNA_pol_E_B"/>
    <property type="match status" value="1"/>
</dbReference>
<evidence type="ECO:0000256" key="10">
    <source>
        <dbReference type="SAM" id="MobiDB-lite"/>
    </source>
</evidence>
<organism evidence="13 14">
    <name type="scientific">Rhodotorula paludigena</name>
    <dbReference type="NCBI Taxonomy" id="86838"/>
    <lineage>
        <taxon>Eukaryota</taxon>
        <taxon>Fungi</taxon>
        <taxon>Dikarya</taxon>
        <taxon>Basidiomycota</taxon>
        <taxon>Pucciniomycotina</taxon>
        <taxon>Microbotryomycetes</taxon>
        <taxon>Sporidiobolales</taxon>
        <taxon>Sporidiobolaceae</taxon>
        <taxon>Rhodotorula</taxon>
    </lineage>
</organism>
<keyword evidence="5" id="KW-0548">Nucleotidyltransferase</keyword>
<evidence type="ECO:0000256" key="6">
    <source>
        <dbReference type="ARBA" id="ARBA00022705"/>
    </source>
</evidence>
<feature type="region of interest" description="Disordered" evidence="10">
    <location>
        <begin position="1"/>
        <end position="26"/>
    </location>
</feature>
<comment type="catalytic activity">
    <reaction evidence="9">
        <text>DNA(n) + a 2'-deoxyribonucleoside 5'-triphosphate = DNA(n+1) + diphosphate</text>
        <dbReference type="Rhea" id="RHEA:22508"/>
        <dbReference type="Rhea" id="RHEA-COMP:17339"/>
        <dbReference type="Rhea" id="RHEA-COMP:17340"/>
        <dbReference type="ChEBI" id="CHEBI:33019"/>
        <dbReference type="ChEBI" id="CHEBI:61560"/>
        <dbReference type="ChEBI" id="CHEBI:173112"/>
        <dbReference type="EC" id="2.7.7.7"/>
    </reaction>
</comment>
<keyword evidence="6" id="KW-0235">DNA replication</keyword>
<dbReference type="FunFam" id="2.40.50.430:FF:000002">
    <property type="entry name" value="DNA polymerase delta subunit"/>
    <property type="match status" value="1"/>
</dbReference>
<dbReference type="GO" id="GO:1902969">
    <property type="term" value="P:mitotic DNA replication"/>
    <property type="evidence" value="ECO:0007669"/>
    <property type="project" value="UniProtKB-ARBA"/>
</dbReference>
<keyword evidence="4" id="KW-0808">Transferase</keyword>
<proteinExistence type="inferred from homology"/>
<evidence type="ECO:0000256" key="4">
    <source>
        <dbReference type="ARBA" id="ARBA00022679"/>
    </source>
</evidence>
<dbReference type="PANTHER" id="PTHR10416">
    <property type="entry name" value="DNA POLYMERASE DELTA SUBUNIT 2"/>
    <property type="match status" value="1"/>
</dbReference>
<comment type="subcellular location">
    <subcellularLocation>
        <location evidence="1">Nucleus</location>
    </subcellularLocation>
</comment>
<evidence type="ECO:0000256" key="3">
    <source>
        <dbReference type="ARBA" id="ARBA00012417"/>
    </source>
</evidence>
<feature type="compositionally biased region" description="Polar residues" evidence="10">
    <location>
        <begin position="1"/>
        <end position="12"/>
    </location>
</feature>
<keyword evidence="7" id="KW-0239">DNA-directed DNA polymerase</keyword>
<dbReference type="EC" id="2.7.7.7" evidence="3"/>
<sequence length="462" mass="51238">MPTRLASTFSTPDSDDPLRPPFSTSRDDAQFGKQYANLYWLRLVVLRKRVLEQARRRWVDGGRLEGVKTPPQHVKRLLEVENGKLCYVVGTVYVDMPLKPNVLEDLARDHHITAPPPRKKYHSQSDEVMLEDESGRVRLVGKKVDEAEGTFVTGTIMAALGAETASGDFEVFEYCYAGLPHQPPLQPTTPEGEWVAIASGVEMGTANDVADVRAEMLAEWLLGESGEDEDRDEAAQVTRLILAGNSLSQPDLSATTDEPKKKRYGYDSSIYTAKPTETLDAFIAELAPSISVDLMSGEKDPTEPTMPQQPLHPALLPSAATYEGFTGRTNPYWCDVGGASFFGTSGQTIDDIFKYLDSDDRVGVAEQTLEWSHIAPTCPDTLWCYPFSDRDPFILHQTPHVYFVGNQPRFETRLVTVPAAGREQEKKVRIVLVPRFCESGEVVLVNTATLEVKVQQFALAGQ</sequence>